<protein>
    <submittedName>
        <fullName evidence="2">Uncharacterized protein</fullName>
    </submittedName>
</protein>
<feature type="transmembrane region" description="Helical" evidence="1">
    <location>
        <begin position="27"/>
        <end position="45"/>
    </location>
</feature>
<dbReference type="EMBL" id="BONG01000020">
    <property type="protein sequence ID" value="GIF90043.1"/>
    <property type="molecule type" value="Genomic_DNA"/>
</dbReference>
<keyword evidence="1" id="KW-0812">Transmembrane</keyword>
<keyword evidence="1" id="KW-0472">Membrane</keyword>
<feature type="transmembrane region" description="Helical" evidence="1">
    <location>
        <begin position="80"/>
        <end position="98"/>
    </location>
</feature>
<evidence type="ECO:0000256" key="1">
    <source>
        <dbReference type="SAM" id="Phobius"/>
    </source>
</evidence>
<organism evidence="2 3">
    <name type="scientific">Catellatospora chokoriensis</name>
    <dbReference type="NCBI Taxonomy" id="310353"/>
    <lineage>
        <taxon>Bacteria</taxon>
        <taxon>Bacillati</taxon>
        <taxon>Actinomycetota</taxon>
        <taxon>Actinomycetes</taxon>
        <taxon>Micromonosporales</taxon>
        <taxon>Micromonosporaceae</taxon>
        <taxon>Catellatospora</taxon>
    </lineage>
</organism>
<feature type="transmembrane region" description="Helical" evidence="1">
    <location>
        <begin position="118"/>
        <end position="136"/>
    </location>
</feature>
<evidence type="ECO:0000313" key="2">
    <source>
        <dbReference type="EMBL" id="GIF90043.1"/>
    </source>
</evidence>
<gene>
    <name evidence="2" type="ORF">Cch02nite_34870</name>
</gene>
<comment type="caution">
    <text evidence="2">The sequence shown here is derived from an EMBL/GenBank/DDBJ whole genome shotgun (WGS) entry which is preliminary data.</text>
</comment>
<feature type="transmembrane region" description="Helical" evidence="1">
    <location>
        <begin position="197"/>
        <end position="219"/>
    </location>
</feature>
<keyword evidence="1" id="KW-1133">Transmembrane helix</keyword>
<sequence>MNGAAYVRSAGVVLGGALSFTVANSSLIPLAVPLFAVFVLAGVAVSELMSPRPSRSGQPTAQLAARDVDAYLPPGARAHLRWLGLAVLVAVPPIAVQIGANPLALAGQFGGREAMLRLAPTAAILACWCLLARHLLRRIAEAGHAGLDPQHLVADEAWRRRASRLVLGTTGVLLSGTLAGAMFYYSQRAWLVFVGGWGWWMFVLLTLGLTAFLVFAHYLHLLIHPGPSGVVSAVARQQEPAEAVA</sequence>
<name>A0A8J3NS27_9ACTN</name>
<accession>A0A8J3NS27</accession>
<proteinExistence type="predicted"/>
<keyword evidence="3" id="KW-1185">Reference proteome</keyword>
<dbReference type="RefSeq" id="WP_191844072.1">
    <property type="nucleotide sequence ID" value="NZ_BAAALB010000045.1"/>
</dbReference>
<evidence type="ECO:0000313" key="3">
    <source>
        <dbReference type="Proteomes" id="UP000619293"/>
    </source>
</evidence>
<dbReference type="Proteomes" id="UP000619293">
    <property type="component" value="Unassembled WGS sequence"/>
</dbReference>
<dbReference type="AlphaFoldDB" id="A0A8J3NS27"/>
<feature type="transmembrane region" description="Helical" evidence="1">
    <location>
        <begin position="165"/>
        <end position="185"/>
    </location>
</feature>
<reference evidence="2 3" key="1">
    <citation type="submission" date="2021-01" db="EMBL/GenBank/DDBJ databases">
        <title>Whole genome shotgun sequence of Catellatospora chokoriensis NBRC 107358.</title>
        <authorList>
            <person name="Komaki H."/>
            <person name="Tamura T."/>
        </authorList>
    </citation>
    <scope>NUCLEOTIDE SEQUENCE [LARGE SCALE GENOMIC DNA]</scope>
    <source>
        <strain evidence="2 3">NBRC 107358</strain>
    </source>
</reference>